<evidence type="ECO:0000313" key="2">
    <source>
        <dbReference type="Proteomes" id="UP000708208"/>
    </source>
</evidence>
<accession>A0A8J2JGN6</accession>
<organism evidence="1 2">
    <name type="scientific">Allacma fusca</name>
    <dbReference type="NCBI Taxonomy" id="39272"/>
    <lineage>
        <taxon>Eukaryota</taxon>
        <taxon>Metazoa</taxon>
        <taxon>Ecdysozoa</taxon>
        <taxon>Arthropoda</taxon>
        <taxon>Hexapoda</taxon>
        <taxon>Collembola</taxon>
        <taxon>Symphypleona</taxon>
        <taxon>Sminthuridae</taxon>
        <taxon>Allacma</taxon>
    </lineage>
</organism>
<comment type="caution">
    <text evidence="1">The sequence shown here is derived from an EMBL/GenBank/DDBJ whole genome shotgun (WGS) entry which is preliminary data.</text>
</comment>
<dbReference type="EMBL" id="CAJVCH010064383">
    <property type="protein sequence ID" value="CAG7719766.1"/>
    <property type="molecule type" value="Genomic_DNA"/>
</dbReference>
<proteinExistence type="predicted"/>
<dbReference type="Proteomes" id="UP000708208">
    <property type="component" value="Unassembled WGS sequence"/>
</dbReference>
<evidence type="ECO:0000313" key="1">
    <source>
        <dbReference type="EMBL" id="CAG7719766.1"/>
    </source>
</evidence>
<gene>
    <name evidence="1" type="ORF">AFUS01_LOCUS9072</name>
</gene>
<name>A0A8J2JGN6_9HEXA</name>
<dbReference type="AlphaFoldDB" id="A0A8J2JGN6"/>
<protein>
    <submittedName>
        <fullName evidence="1">Uncharacterized protein</fullName>
    </submittedName>
</protein>
<sequence length="93" mass="10879">MAKKFSLGQRRFNQRGNFEKTPNSNNFETLRGSLTIEAFFQYLVRAGTSCQFCDFEVLSKNWNNFGVATHISVDMYISSFKSYKIVFRQEEII</sequence>
<reference evidence="1" key="1">
    <citation type="submission" date="2021-06" db="EMBL/GenBank/DDBJ databases">
        <authorList>
            <person name="Hodson N. C."/>
            <person name="Mongue J. A."/>
            <person name="Jaron S. K."/>
        </authorList>
    </citation>
    <scope>NUCLEOTIDE SEQUENCE</scope>
</reference>
<keyword evidence="2" id="KW-1185">Reference proteome</keyword>